<gene>
    <name evidence="1" type="ORF">LtaPh_3426951</name>
</gene>
<keyword evidence="1" id="KW-0689">Ribosomal protein</keyword>
<proteinExistence type="predicted"/>
<dbReference type="AlphaFoldDB" id="A0A640KRU7"/>
<dbReference type="Proteomes" id="UP000419144">
    <property type="component" value="Unassembled WGS sequence"/>
</dbReference>
<name>A0A640KRU7_LEITA</name>
<organism evidence="1 2">
    <name type="scientific">Leishmania tarentolae</name>
    <name type="common">Sauroleishmania tarentolae</name>
    <dbReference type="NCBI Taxonomy" id="5689"/>
    <lineage>
        <taxon>Eukaryota</taxon>
        <taxon>Discoba</taxon>
        <taxon>Euglenozoa</taxon>
        <taxon>Kinetoplastea</taxon>
        <taxon>Metakinetoplastina</taxon>
        <taxon>Trypanosomatida</taxon>
        <taxon>Trypanosomatidae</taxon>
        <taxon>Leishmaniinae</taxon>
        <taxon>Leishmania</taxon>
        <taxon>lizard Leishmania</taxon>
    </lineage>
</organism>
<evidence type="ECO:0000313" key="2">
    <source>
        <dbReference type="Proteomes" id="UP000419144"/>
    </source>
</evidence>
<dbReference type="EMBL" id="BLBS01000054">
    <property type="protein sequence ID" value="GET92346.1"/>
    <property type="molecule type" value="Genomic_DNA"/>
</dbReference>
<dbReference type="VEuPathDB" id="TriTrypDB:LtaPh_3426951"/>
<dbReference type="GO" id="GO:0005840">
    <property type="term" value="C:ribosome"/>
    <property type="evidence" value="ECO:0007669"/>
    <property type="project" value="UniProtKB-KW"/>
</dbReference>
<sequence length="166" mass="17415">MSLLAGTKLADVNLESQGVRELVALACKALTRLRTRLHETELRQRLAGPVEGAGGGLHSVLGTAAVVLLVAKALAEASVTHSRAQVDGAQNGGTPDVVPVRVLRCTFAAVGALHDLGAVWYKDLPLLFEVASCRLDPEPRTDVLQGRTLPLADATDLVLGSSHDAR</sequence>
<protein>
    <submittedName>
        <fullName evidence="1">40S ribosomal protein S19 protein, putative</fullName>
    </submittedName>
</protein>
<keyword evidence="1" id="KW-0687">Ribonucleoprotein</keyword>
<reference evidence="1" key="1">
    <citation type="submission" date="2019-11" db="EMBL/GenBank/DDBJ databases">
        <title>Leishmania tarentolae CDS.</title>
        <authorList>
            <person name="Goto Y."/>
            <person name="Yamagishi J."/>
        </authorList>
    </citation>
    <scope>NUCLEOTIDE SEQUENCE [LARGE SCALE GENOMIC DNA]</scope>
    <source>
        <strain evidence="1">Parrot Tar II</strain>
    </source>
</reference>
<accession>A0A640KRU7</accession>
<keyword evidence="2" id="KW-1185">Reference proteome</keyword>
<comment type="caution">
    <text evidence="1">The sequence shown here is derived from an EMBL/GenBank/DDBJ whole genome shotgun (WGS) entry which is preliminary data.</text>
</comment>
<evidence type="ECO:0000313" key="1">
    <source>
        <dbReference type="EMBL" id="GET92346.1"/>
    </source>
</evidence>